<reference evidence="2 5" key="1">
    <citation type="journal article" date="2015" name="Genome Announc.">
        <title>Complete Genome Sequence of the Nitrogen-Fixing and Solvent-Producing Clostridium pasteurianum DSM 525.</title>
        <authorList>
            <person name="Poehlein A."/>
            <person name="Grosse-Honebrink A."/>
            <person name="Zhang Y."/>
            <person name="Minton N.P."/>
            <person name="Daniel R."/>
        </authorList>
    </citation>
    <scope>NUCLEOTIDE SEQUENCE [LARGE SCALE GENOMIC DNA]</scope>
    <source>
        <strain evidence="2">DSM 525</strain>
        <strain evidence="5">DSM 525 / ATCC 6013</strain>
    </source>
</reference>
<dbReference type="GeneID" id="93075248"/>
<dbReference type="AlphaFoldDB" id="A0A0H3J5E5"/>
<dbReference type="PATRIC" id="fig|1262449.3.peg.2411"/>
<dbReference type="EMBL" id="CP009268">
    <property type="protein sequence ID" value="AJA53194.1"/>
    <property type="molecule type" value="Genomic_DNA"/>
</dbReference>
<dbReference type="SUPFAM" id="SSF56300">
    <property type="entry name" value="Metallo-dependent phosphatases"/>
    <property type="match status" value="1"/>
</dbReference>
<evidence type="ECO:0000313" key="4">
    <source>
        <dbReference type="Proteomes" id="UP000028042"/>
    </source>
</evidence>
<reference evidence="3 4" key="3">
    <citation type="journal article" name="Genome Announc.">
        <title>Improved Draft Genome Sequence of Clostridium pasteurianum Strain ATCC 6013 (DSM 525) Using a Hybrid Next-Generation Sequencing Approach.</title>
        <authorList>
            <person name="Pyne M.E."/>
            <person name="Utturkar S."/>
            <person name="Brown S.D."/>
            <person name="Moo-Young M."/>
            <person name="Chung D.A."/>
            <person name="Chou C.P."/>
        </authorList>
    </citation>
    <scope>NUCLEOTIDE SEQUENCE [LARGE SCALE GENOMIC DNA]</scope>
    <source>
        <strain evidence="3 4">ATCC 6013</strain>
    </source>
</reference>
<evidence type="ECO:0000313" key="2">
    <source>
        <dbReference type="EMBL" id="AJA53194.1"/>
    </source>
</evidence>
<reference evidence="3" key="2">
    <citation type="submission" date="2015-10" db="EMBL/GenBank/DDBJ databases">
        <title>Improved Draft Genome Sequence of Clostridium pasteurianum Strain ATCC 6013 (DSM 525) Using a Hybrid Next-Generation Sequencing Approach.</title>
        <authorList>
            <person name="Pyne M.E."/>
            <person name="Utturkar S.M."/>
            <person name="Brown S.D."/>
            <person name="Moo-Young M."/>
            <person name="Chung D.A."/>
            <person name="Chou P.C."/>
        </authorList>
    </citation>
    <scope>NUCLEOTIDE SEQUENCE</scope>
    <source>
        <strain evidence="3">ATCC 6013</strain>
    </source>
</reference>
<dbReference type="GO" id="GO:0016787">
    <property type="term" value="F:hydrolase activity"/>
    <property type="evidence" value="ECO:0007669"/>
    <property type="project" value="InterPro"/>
</dbReference>
<gene>
    <name evidence="2" type="ORF">CLPA_c31400</name>
    <name evidence="3" type="ORF">CP6013_00045</name>
</gene>
<evidence type="ECO:0000313" key="5">
    <source>
        <dbReference type="Proteomes" id="UP000030905"/>
    </source>
</evidence>
<dbReference type="RefSeq" id="WP_003445606.1">
    <property type="nucleotide sequence ID" value="NZ_ANZB01000007.1"/>
</dbReference>
<feature type="domain" description="Calcineurin-like phosphoesterase" evidence="1">
    <location>
        <begin position="1"/>
        <end position="168"/>
    </location>
</feature>
<dbReference type="PANTHER" id="PTHR12905">
    <property type="entry name" value="METALLOPHOSPHOESTERASE"/>
    <property type="match status" value="1"/>
</dbReference>
<dbReference type="PANTHER" id="PTHR12905:SF0">
    <property type="entry name" value="CALCINEURIN-LIKE PHOSPHOESTERASE DOMAIN-CONTAINING PROTEIN"/>
    <property type="match status" value="1"/>
</dbReference>
<dbReference type="KEGG" id="cpat:CLPA_c31400"/>
<dbReference type="Gene3D" id="3.60.21.10">
    <property type="match status" value="1"/>
</dbReference>
<evidence type="ECO:0000259" key="1">
    <source>
        <dbReference type="Pfam" id="PF00149"/>
    </source>
</evidence>
<dbReference type="InterPro" id="IPR051693">
    <property type="entry name" value="UPF0046_metallophosphoest"/>
</dbReference>
<dbReference type="Proteomes" id="UP000028042">
    <property type="component" value="Unassembled WGS sequence"/>
</dbReference>
<dbReference type="eggNOG" id="COG2129">
    <property type="taxonomic scope" value="Bacteria"/>
</dbReference>
<proteinExistence type="predicted"/>
<dbReference type="Proteomes" id="UP000030905">
    <property type="component" value="Chromosome"/>
</dbReference>
<keyword evidence="5" id="KW-1185">Reference proteome</keyword>
<name>A0A0H3J5E5_CLOPA</name>
<dbReference type="Pfam" id="PF00149">
    <property type="entry name" value="Metallophos"/>
    <property type="match status" value="1"/>
</dbReference>
<dbReference type="KEGG" id="cpae:CPAST_c31400"/>
<protein>
    <submittedName>
        <fullName evidence="3">Calcineurin-like phosphoesterase superfamily domain containing protein</fullName>
    </submittedName>
    <submittedName>
        <fullName evidence="2">Metallophosphoesterase</fullName>
    </submittedName>
</protein>
<dbReference type="InterPro" id="IPR004843">
    <property type="entry name" value="Calcineurin-like_PHP"/>
</dbReference>
<dbReference type="EMBL" id="JPGY02000001">
    <property type="protein sequence ID" value="KRU10798.1"/>
    <property type="molecule type" value="Genomic_DNA"/>
</dbReference>
<organism evidence="2 5">
    <name type="scientific">Clostridium pasteurianum DSM 525 = ATCC 6013</name>
    <dbReference type="NCBI Taxonomy" id="1262449"/>
    <lineage>
        <taxon>Bacteria</taxon>
        <taxon>Bacillati</taxon>
        <taxon>Bacillota</taxon>
        <taxon>Clostridia</taxon>
        <taxon>Eubacteriales</taxon>
        <taxon>Clostridiaceae</taxon>
        <taxon>Clostridium</taxon>
    </lineage>
</organism>
<evidence type="ECO:0000313" key="3">
    <source>
        <dbReference type="EMBL" id="KRU10798.1"/>
    </source>
</evidence>
<accession>A0A0H3J5E5</accession>
<dbReference type="InterPro" id="IPR029052">
    <property type="entry name" value="Metallo-depent_PP-like"/>
</dbReference>
<sequence length="195" mass="22840">MKILLVSDVESQYIWDFFSKDAFKDIDLIISCGDLKADYLSYLATMIHVPVFYVHGNHDHYYIEKPPEGCICIDDKLIVYKDIRILGLGGSMKYKKGPFLYTESQMSKRIQKLKFKLFLNKGFDILVSHAPASGINDDNDLCHEGYRCFNRLIDKYSPKYFLHGHVHMNYGKKPRDTIYNNTTIINAYDYYILEY</sequence>